<comment type="caution">
    <text evidence="1">The sequence shown here is derived from an EMBL/GenBank/DDBJ whole genome shotgun (WGS) entry which is preliminary data.</text>
</comment>
<organism evidence="1 2">
    <name type="scientific">Tritrichomonas musculus</name>
    <dbReference type="NCBI Taxonomy" id="1915356"/>
    <lineage>
        <taxon>Eukaryota</taxon>
        <taxon>Metamonada</taxon>
        <taxon>Parabasalia</taxon>
        <taxon>Tritrichomonadida</taxon>
        <taxon>Tritrichomonadidae</taxon>
        <taxon>Tritrichomonas</taxon>
    </lineage>
</organism>
<reference evidence="1 2" key="1">
    <citation type="submission" date="2024-04" db="EMBL/GenBank/DDBJ databases">
        <title>Tritrichomonas musculus Genome.</title>
        <authorList>
            <person name="Alves-Ferreira E."/>
            <person name="Grigg M."/>
            <person name="Lorenzi H."/>
            <person name="Galac M."/>
        </authorList>
    </citation>
    <scope>NUCLEOTIDE SEQUENCE [LARGE SCALE GENOMIC DNA]</scope>
    <source>
        <strain evidence="1 2">EAF2021</strain>
    </source>
</reference>
<keyword evidence="2" id="KW-1185">Reference proteome</keyword>
<dbReference type="EMBL" id="JAPFFF010000041">
    <property type="protein sequence ID" value="KAK8841382.1"/>
    <property type="molecule type" value="Genomic_DNA"/>
</dbReference>
<name>A0ABR2H741_9EUKA</name>
<dbReference type="PANTHER" id="PTHR24159">
    <property type="match status" value="1"/>
</dbReference>
<evidence type="ECO:0000313" key="2">
    <source>
        <dbReference type="Proteomes" id="UP001470230"/>
    </source>
</evidence>
<proteinExistence type="predicted"/>
<evidence type="ECO:0000313" key="1">
    <source>
        <dbReference type="EMBL" id="KAK8841382.1"/>
    </source>
</evidence>
<dbReference type="PANTHER" id="PTHR24159:SF5">
    <property type="entry name" value="ANK_REP_REGION DOMAIN-CONTAINING PROTEIN"/>
    <property type="match status" value="1"/>
</dbReference>
<dbReference type="Gene3D" id="1.25.40.20">
    <property type="entry name" value="Ankyrin repeat-containing domain"/>
    <property type="match status" value="1"/>
</dbReference>
<evidence type="ECO:0008006" key="3">
    <source>
        <dbReference type="Google" id="ProtNLM"/>
    </source>
</evidence>
<accession>A0ABR2H741</accession>
<gene>
    <name evidence="1" type="ORF">M9Y10_026998</name>
</gene>
<dbReference type="InterPro" id="IPR036770">
    <property type="entry name" value="Ankyrin_rpt-contain_sf"/>
</dbReference>
<protein>
    <recommendedName>
        <fullName evidence="3">DUF3447 domain-containing protein</fullName>
    </recommendedName>
</protein>
<dbReference type="Proteomes" id="UP001470230">
    <property type="component" value="Unassembled WGS sequence"/>
</dbReference>
<sequence length="554" mass="65839">MQEEEELSFIKKEVEKFIAKNKKKYEIITSLQKQLNSLTQDSYFQAIEFIEDNKSIFFNDHQSSVFFFYSVLDTSINNFRNLEVILEIFIHFSDELKRNISEIEILGLCILFNNSINYLFMKGFFSISTIFTKSFQNDYLFINFLPEIEQYDKELVELRKKKILSVNLNGIDSLFYKTVTSDYQKHILNRNLNYHPSLLHKSIREDDIDTFQLLISQNNYNLNEPIQYSYYERTKTIDLNPTPIKVAAVYGSLKIFKFLMMNNADLSGNLLCYAYFGSNAEIIHLIEDKCSHDQVCILPILTHNDELFEYYIENFEGEIKEEEEEEEDIKKLVFNDNDNPYKVLNSDCLHGAVTSYHYPIITSCLERIIYVSRNFEMVEGFENFKSECFLFDSEFDYDLFKFIYSFKKPKVRVAFSGWFLNYLESIQDVNSSDVFKFAFLKLYDIINYRILLRNWVKHNFSIAIFILDFWIEKYETINQKVLIEDLYLAVDYYNEDIVAKVIKLKPINFEDHIKEFKNRLAINISNKMISSLIKRISEFLPKETIDLIAENLII</sequence>
<dbReference type="SUPFAM" id="SSF48403">
    <property type="entry name" value="Ankyrin repeat"/>
    <property type="match status" value="1"/>
</dbReference>